<evidence type="ECO:0000256" key="1">
    <source>
        <dbReference type="SAM" id="Phobius"/>
    </source>
</evidence>
<keyword evidence="1" id="KW-0472">Membrane</keyword>
<protein>
    <submittedName>
        <fullName evidence="2">Uncharacterized protein</fullName>
    </submittedName>
</protein>
<feature type="transmembrane region" description="Helical" evidence="1">
    <location>
        <begin position="12"/>
        <end position="30"/>
    </location>
</feature>
<name>A0ABW8TG93_9CLOT</name>
<sequence>MGYFYGTLIFELIFYIFCIYKIIIGLKVVIKDKKKGYLILIIILIPLATCFFYDVTIPKIKDIKYALNEDLLVHKGTVEKTYLTGKVNIFVLDGKEYQYNPWKFKPIQKNKYELHYLPNSRFVVKYEEEQHKNSDK</sequence>
<reference evidence="2 3" key="1">
    <citation type="submission" date="2024-11" db="EMBL/GenBank/DDBJ databases">
        <authorList>
            <person name="Heng Y.C."/>
            <person name="Lim A.C.H."/>
            <person name="Lee J.K.Y."/>
            <person name="Kittelmann S."/>
        </authorList>
    </citation>
    <scope>NUCLEOTIDE SEQUENCE [LARGE SCALE GENOMIC DNA]</scope>
    <source>
        <strain evidence="2 3">WILCCON 0114</strain>
    </source>
</reference>
<keyword evidence="3" id="KW-1185">Reference proteome</keyword>
<keyword evidence="1" id="KW-1133">Transmembrane helix</keyword>
<dbReference type="RefSeq" id="WP_406787440.1">
    <property type="nucleotide sequence ID" value="NZ_JBJIAA010000007.1"/>
</dbReference>
<dbReference type="Proteomes" id="UP001623592">
    <property type="component" value="Unassembled WGS sequence"/>
</dbReference>
<keyword evidence="1" id="KW-0812">Transmembrane</keyword>
<evidence type="ECO:0000313" key="2">
    <source>
        <dbReference type="EMBL" id="MFL0250777.1"/>
    </source>
</evidence>
<accession>A0ABW8TG93</accession>
<proteinExistence type="predicted"/>
<gene>
    <name evidence="2" type="ORF">ACJDT4_10125</name>
</gene>
<dbReference type="EMBL" id="JBJIAA010000007">
    <property type="protein sequence ID" value="MFL0250777.1"/>
    <property type="molecule type" value="Genomic_DNA"/>
</dbReference>
<organism evidence="2 3">
    <name type="scientific">Clostridium neuense</name>
    <dbReference type="NCBI Taxonomy" id="1728934"/>
    <lineage>
        <taxon>Bacteria</taxon>
        <taxon>Bacillati</taxon>
        <taxon>Bacillota</taxon>
        <taxon>Clostridia</taxon>
        <taxon>Eubacteriales</taxon>
        <taxon>Clostridiaceae</taxon>
        <taxon>Clostridium</taxon>
    </lineage>
</organism>
<comment type="caution">
    <text evidence="2">The sequence shown here is derived from an EMBL/GenBank/DDBJ whole genome shotgun (WGS) entry which is preliminary data.</text>
</comment>
<feature type="transmembrane region" description="Helical" evidence="1">
    <location>
        <begin position="37"/>
        <end position="55"/>
    </location>
</feature>
<evidence type="ECO:0000313" key="3">
    <source>
        <dbReference type="Proteomes" id="UP001623592"/>
    </source>
</evidence>